<keyword evidence="2" id="KW-0067">ATP-binding</keyword>
<sequence>MLLERESELETLRTLVRAATEAGSGLLLIEGPAGIGKTRLLGETRREAQAAGLTVLHARGSELEQELAFGVVRQLFDAAVSPPLLEGAAGAAREVFDGPASGVAGEDASFAILHALYRLTVNLADRAPLLLLVDDLQWADEPSLRWLCYLIRRLEGLPVTIVGATRAFERQPNAHLIAEIARDPLTISLAPQPLSEQASGALLEDGADPAFTRACHDATGGNPLLLVELTKTLRSEGVPPLASQAATVDAIAPRAVSRAVLVRIGRLSAEAAAVTRATAVLGDGASLPLVAALAELDETVAATAAGELIGAEVFAEQPATTFVHPLIRTAVHEDVPALERSLAQERAARLLRERGASAGVIATHLVHAPERGEAWVVDVLEQAARAALRAGAPTSAVSYLSRALAEPPTPERRGPVLLALGSAERLLHSKVGDDHLREAIELTEEPIARGTAALLLANGMLTAGQADEAVTLARRVTAELPPAADLILAGFEVLELTAPLFGGSDPVGPERFAAHRRLPLPPGDGAKLLAAVAAYQWAFSGGAADECAALALAALEGWDLIRGGHQLPSVSATMVLVLADRPETDDAWAAFVTKVHTSGSMWFKSAISLCQGYTLLRRGELDEAETSLRAGIEELVLGEARGNGRGEIASWLAAVQRERGDLRAARAELDVVPEPSDASQTARIWLDSHAEQLIAEQQYEQALRVARDGQERFGPMTAIDTPFRAHQALALHHLGRRDEALELAAEELEIARRWGAPSILARALSVMGTVAREAGLEPLEEAVALAAPSRLEHAKALTELGAALRAARRPTDARDPLRQALELADGLGAGAVASRARSELYAAGGRPRTTALRGRAALTPSELRVAERAAAGETNRAIAEALFVTPKTVELHLRNAYRKLGAQRRNELAALLEDGDALTV</sequence>
<dbReference type="Pfam" id="PF13191">
    <property type="entry name" value="AAA_16"/>
    <property type="match status" value="1"/>
</dbReference>
<dbReference type="GO" id="GO:0005737">
    <property type="term" value="C:cytoplasm"/>
    <property type="evidence" value="ECO:0007669"/>
    <property type="project" value="TreeGrafter"/>
</dbReference>
<dbReference type="Gene3D" id="1.10.10.10">
    <property type="entry name" value="Winged helix-like DNA-binding domain superfamily/Winged helix DNA-binding domain"/>
    <property type="match status" value="1"/>
</dbReference>
<dbReference type="PANTHER" id="PTHR16305">
    <property type="entry name" value="TESTICULAR SOLUBLE ADENYLYL CYCLASE"/>
    <property type="match status" value="1"/>
</dbReference>
<feature type="domain" description="HTH luxR-type" evidence="3">
    <location>
        <begin position="851"/>
        <end position="916"/>
    </location>
</feature>
<dbReference type="SUPFAM" id="SSF48452">
    <property type="entry name" value="TPR-like"/>
    <property type="match status" value="1"/>
</dbReference>
<dbReference type="CDD" id="cd06170">
    <property type="entry name" value="LuxR_C_like"/>
    <property type="match status" value="1"/>
</dbReference>
<evidence type="ECO:0000313" key="4">
    <source>
        <dbReference type="EMBL" id="MDA0180361.1"/>
    </source>
</evidence>
<dbReference type="InterPro" id="IPR011990">
    <property type="entry name" value="TPR-like_helical_dom_sf"/>
</dbReference>
<evidence type="ECO:0000313" key="5">
    <source>
        <dbReference type="Proteomes" id="UP001147653"/>
    </source>
</evidence>
<name>A0A9X3N6G9_9ACTN</name>
<gene>
    <name evidence="4" type="ORF">OJ997_08640</name>
</gene>
<dbReference type="InterPro" id="IPR036388">
    <property type="entry name" value="WH-like_DNA-bd_sf"/>
</dbReference>
<dbReference type="SMART" id="SM00421">
    <property type="entry name" value="HTH_LUXR"/>
    <property type="match status" value="1"/>
</dbReference>
<dbReference type="InterPro" id="IPR041664">
    <property type="entry name" value="AAA_16"/>
</dbReference>
<organism evidence="4 5">
    <name type="scientific">Solirubrobacter phytolaccae</name>
    <dbReference type="NCBI Taxonomy" id="1404360"/>
    <lineage>
        <taxon>Bacteria</taxon>
        <taxon>Bacillati</taxon>
        <taxon>Actinomycetota</taxon>
        <taxon>Thermoleophilia</taxon>
        <taxon>Solirubrobacterales</taxon>
        <taxon>Solirubrobacteraceae</taxon>
        <taxon>Solirubrobacter</taxon>
    </lineage>
</organism>
<dbReference type="PRINTS" id="PR00038">
    <property type="entry name" value="HTHLUXR"/>
</dbReference>
<accession>A0A9X3N6G9</accession>
<evidence type="ECO:0000256" key="2">
    <source>
        <dbReference type="ARBA" id="ARBA00022840"/>
    </source>
</evidence>
<dbReference type="SUPFAM" id="SSF46894">
    <property type="entry name" value="C-terminal effector domain of the bipartite response regulators"/>
    <property type="match status" value="1"/>
</dbReference>
<keyword evidence="1" id="KW-0547">Nucleotide-binding</keyword>
<dbReference type="GO" id="GO:0005524">
    <property type="term" value="F:ATP binding"/>
    <property type="evidence" value="ECO:0007669"/>
    <property type="project" value="UniProtKB-KW"/>
</dbReference>
<dbReference type="SUPFAM" id="SSF52540">
    <property type="entry name" value="P-loop containing nucleoside triphosphate hydrolases"/>
    <property type="match status" value="1"/>
</dbReference>
<reference evidence="4" key="1">
    <citation type="submission" date="2022-10" db="EMBL/GenBank/DDBJ databases">
        <title>The WGS of Solirubrobacter phytolaccae KCTC 29190.</title>
        <authorList>
            <person name="Jiang Z."/>
        </authorList>
    </citation>
    <scope>NUCLEOTIDE SEQUENCE</scope>
    <source>
        <strain evidence="4">KCTC 29190</strain>
    </source>
</reference>
<dbReference type="InterPro" id="IPR027417">
    <property type="entry name" value="P-loop_NTPase"/>
</dbReference>
<dbReference type="PANTHER" id="PTHR16305:SF35">
    <property type="entry name" value="TRANSCRIPTIONAL ACTIVATOR DOMAIN"/>
    <property type="match status" value="1"/>
</dbReference>
<dbReference type="RefSeq" id="WP_270024670.1">
    <property type="nucleotide sequence ID" value="NZ_JAPDDP010000012.1"/>
</dbReference>
<keyword evidence="5" id="KW-1185">Reference proteome</keyword>
<dbReference type="EMBL" id="JAPDDP010000012">
    <property type="protein sequence ID" value="MDA0180361.1"/>
    <property type="molecule type" value="Genomic_DNA"/>
</dbReference>
<dbReference type="InterPro" id="IPR000792">
    <property type="entry name" value="Tscrpt_reg_LuxR_C"/>
</dbReference>
<dbReference type="PROSITE" id="PS00622">
    <property type="entry name" value="HTH_LUXR_1"/>
    <property type="match status" value="1"/>
</dbReference>
<dbReference type="InterPro" id="IPR016032">
    <property type="entry name" value="Sig_transdc_resp-reg_C-effctor"/>
</dbReference>
<evidence type="ECO:0000256" key="1">
    <source>
        <dbReference type="ARBA" id="ARBA00022741"/>
    </source>
</evidence>
<dbReference type="PROSITE" id="PS50043">
    <property type="entry name" value="HTH_LUXR_2"/>
    <property type="match status" value="1"/>
</dbReference>
<proteinExistence type="predicted"/>
<dbReference type="Gene3D" id="1.25.40.10">
    <property type="entry name" value="Tetratricopeptide repeat domain"/>
    <property type="match status" value="1"/>
</dbReference>
<dbReference type="GO" id="GO:0006355">
    <property type="term" value="P:regulation of DNA-templated transcription"/>
    <property type="evidence" value="ECO:0007669"/>
    <property type="project" value="InterPro"/>
</dbReference>
<dbReference type="AlphaFoldDB" id="A0A9X3N6G9"/>
<protein>
    <submittedName>
        <fullName evidence="4">AAA family ATPase</fullName>
    </submittedName>
</protein>
<dbReference type="GO" id="GO:0003677">
    <property type="term" value="F:DNA binding"/>
    <property type="evidence" value="ECO:0007669"/>
    <property type="project" value="InterPro"/>
</dbReference>
<dbReference type="GO" id="GO:0004016">
    <property type="term" value="F:adenylate cyclase activity"/>
    <property type="evidence" value="ECO:0007669"/>
    <property type="project" value="TreeGrafter"/>
</dbReference>
<comment type="caution">
    <text evidence="4">The sequence shown here is derived from an EMBL/GenBank/DDBJ whole genome shotgun (WGS) entry which is preliminary data.</text>
</comment>
<dbReference type="Pfam" id="PF00196">
    <property type="entry name" value="GerE"/>
    <property type="match status" value="1"/>
</dbReference>
<evidence type="ECO:0000259" key="3">
    <source>
        <dbReference type="PROSITE" id="PS50043"/>
    </source>
</evidence>
<dbReference type="Proteomes" id="UP001147653">
    <property type="component" value="Unassembled WGS sequence"/>
</dbReference>